<comment type="caution">
    <text evidence="1">The sequence shown here is derived from an EMBL/GenBank/DDBJ whole genome shotgun (WGS) entry which is preliminary data.</text>
</comment>
<protein>
    <submittedName>
        <fullName evidence="1">Uncharacterized protein</fullName>
    </submittedName>
</protein>
<accession>A0AAV4CWD0</accession>
<dbReference type="EMBL" id="BLXT01007044">
    <property type="protein sequence ID" value="GFO36214.1"/>
    <property type="molecule type" value="Genomic_DNA"/>
</dbReference>
<evidence type="ECO:0000313" key="2">
    <source>
        <dbReference type="Proteomes" id="UP000735302"/>
    </source>
</evidence>
<dbReference type="AlphaFoldDB" id="A0AAV4CWD0"/>
<proteinExistence type="predicted"/>
<dbReference type="Proteomes" id="UP000735302">
    <property type="component" value="Unassembled WGS sequence"/>
</dbReference>
<sequence length="87" mass="9670">MYCTHNVHTTGRICGHTHSRVQSAHVAGYGTLHNVHTIGTETTNIPAAEDQAEQPNNQPFTPKTFVLRAEPATPSITRRHPYINRVN</sequence>
<reference evidence="1 2" key="1">
    <citation type="journal article" date="2021" name="Elife">
        <title>Chloroplast acquisition without the gene transfer in kleptoplastic sea slugs, Plakobranchus ocellatus.</title>
        <authorList>
            <person name="Maeda T."/>
            <person name="Takahashi S."/>
            <person name="Yoshida T."/>
            <person name="Shimamura S."/>
            <person name="Takaki Y."/>
            <person name="Nagai Y."/>
            <person name="Toyoda A."/>
            <person name="Suzuki Y."/>
            <person name="Arimoto A."/>
            <person name="Ishii H."/>
            <person name="Satoh N."/>
            <person name="Nishiyama T."/>
            <person name="Hasebe M."/>
            <person name="Maruyama T."/>
            <person name="Minagawa J."/>
            <person name="Obokata J."/>
            <person name="Shigenobu S."/>
        </authorList>
    </citation>
    <scope>NUCLEOTIDE SEQUENCE [LARGE SCALE GENOMIC DNA]</scope>
</reference>
<evidence type="ECO:0000313" key="1">
    <source>
        <dbReference type="EMBL" id="GFO36214.1"/>
    </source>
</evidence>
<name>A0AAV4CWD0_9GAST</name>
<organism evidence="1 2">
    <name type="scientific">Plakobranchus ocellatus</name>
    <dbReference type="NCBI Taxonomy" id="259542"/>
    <lineage>
        <taxon>Eukaryota</taxon>
        <taxon>Metazoa</taxon>
        <taxon>Spiralia</taxon>
        <taxon>Lophotrochozoa</taxon>
        <taxon>Mollusca</taxon>
        <taxon>Gastropoda</taxon>
        <taxon>Heterobranchia</taxon>
        <taxon>Euthyneura</taxon>
        <taxon>Panpulmonata</taxon>
        <taxon>Sacoglossa</taxon>
        <taxon>Placobranchoidea</taxon>
        <taxon>Plakobranchidae</taxon>
        <taxon>Plakobranchus</taxon>
    </lineage>
</organism>
<gene>
    <name evidence="1" type="ORF">PoB_006271900</name>
</gene>
<keyword evidence="2" id="KW-1185">Reference proteome</keyword>